<evidence type="ECO:0000313" key="3">
    <source>
        <dbReference type="EMBL" id="CEN28674.1"/>
    </source>
</evidence>
<dbReference type="GO" id="GO:0019563">
    <property type="term" value="P:glycerol catabolic process"/>
    <property type="evidence" value="ECO:0007669"/>
    <property type="project" value="TreeGrafter"/>
</dbReference>
<name>A0A0D6DYX4_9LACT</name>
<gene>
    <name evidence="3" type="primary">dhaQ</name>
    <name evidence="3" type="ORF">LACPI_1474</name>
</gene>
<dbReference type="PANTHER" id="PTHR28629">
    <property type="entry name" value="TRIOKINASE/FMN CYCLASE"/>
    <property type="match status" value="1"/>
</dbReference>
<dbReference type="KEGG" id="lpk:LACPI_1474"/>
<dbReference type="InterPro" id="IPR004006">
    <property type="entry name" value="DhaK_dom"/>
</dbReference>
<dbReference type="STRING" id="1364.LP2241_30498"/>
<dbReference type="Gene3D" id="3.40.50.10440">
    <property type="entry name" value="Dihydroxyacetone kinase, domain 1"/>
    <property type="match status" value="1"/>
</dbReference>
<dbReference type="NCBIfam" id="TIGR02362">
    <property type="entry name" value="dhaK1b"/>
    <property type="match status" value="1"/>
</dbReference>
<dbReference type="PROSITE" id="PS51481">
    <property type="entry name" value="DHAK"/>
    <property type="match status" value="1"/>
</dbReference>
<sequence>MVLKSESIKNMLKGLAITNPDLEVIPDNGLVLQRKQETMLVPIISGGGSGHEPAHFGYVGEGMLTGALCGELFVPPKAADILQAISLVNHSNGIFIIIKNFEADLAAFSEAIWQAKKSGIDVRYVISHDDISVDVANRYMVRHRGVAGTILLHKILGEASRRGKSIDEIEQIGLELSVAIHTIGAARSTVTLPGQKKPLFALEEDQVSLGIGIHGESGYRKETFVSLEYLANELINKLKIRCQWQADDAYIVLINNLGGLSEQDQFIFTNAVMRLLELADIDVKFVKSKKFMTSLDMAGISLTMCPVKQAFWLTYLMAETEAKAW</sequence>
<evidence type="ECO:0000259" key="2">
    <source>
        <dbReference type="PROSITE" id="PS51481"/>
    </source>
</evidence>
<dbReference type="InterPro" id="IPR012735">
    <property type="entry name" value="DhaK_1b"/>
</dbReference>
<evidence type="ECO:0000256" key="1">
    <source>
        <dbReference type="NCBIfam" id="TIGR02362"/>
    </source>
</evidence>
<feature type="domain" description="DhaK" evidence="2">
    <location>
        <begin position="3"/>
        <end position="325"/>
    </location>
</feature>
<organism evidence="3 4">
    <name type="scientific">Pseudolactococcus piscium MKFS47</name>
    <dbReference type="NCBI Taxonomy" id="297352"/>
    <lineage>
        <taxon>Bacteria</taxon>
        <taxon>Bacillati</taxon>
        <taxon>Bacillota</taxon>
        <taxon>Bacilli</taxon>
        <taxon>Lactobacillales</taxon>
        <taxon>Streptococcaceae</taxon>
        <taxon>Pseudolactococcus</taxon>
    </lineage>
</organism>
<dbReference type="AlphaFoldDB" id="A0A0D6DYX4"/>
<dbReference type="Pfam" id="PF02733">
    <property type="entry name" value="Dak1"/>
    <property type="match status" value="1"/>
</dbReference>
<dbReference type="EMBL" id="LN774769">
    <property type="protein sequence ID" value="CEN28674.1"/>
    <property type="molecule type" value="Genomic_DNA"/>
</dbReference>
<dbReference type="SUPFAM" id="SSF82549">
    <property type="entry name" value="DAK1/DegV-like"/>
    <property type="match status" value="1"/>
</dbReference>
<dbReference type="HOGENOM" id="CLU_017054_0_2_9"/>
<reference evidence="4" key="1">
    <citation type="submission" date="2015-01" db="EMBL/GenBank/DDBJ databases">
        <authorList>
            <person name="Andreevskaya M."/>
        </authorList>
    </citation>
    <scope>NUCLEOTIDE SEQUENCE [LARGE SCALE GENOMIC DNA]</scope>
    <source>
        <strain evidence="4">MKFS47</strain>
    </source>
</reference>
<dbReference type="GO" id="GO:0005829">
    <property type="term" value="C:cytosol"/>
    <property type="evidence" value="ECO:0007669"/>
    <property type="project" value="TreeGrafter"/>
</dbReference>
<evidence type="ECO:0000313" key="4">
    <source>
        <dbReference type="Proteomes" id="UP000033166"/>
    </source>
</evidence>
<proteinExistence type="predicted"/>
<dbReference type="InterPro" id="IPR050861">
    <property type="entry name" value="Dihydroxyacetone_Kinase"/>
</dbReference>
<dbReference type="RefSeq" id="WP_047915763.1">
    <property type="nucleotide sequence ID" value="NZ_LN774769.1"/>
</dbReference>
<dbReference type="Proteomes" id="UP000033166">
    <property type="component" value="Chromosome I"/>
</dbReference>
<dbReference type="PANTHER" id="PTHR28629:SF4">
    <property type="entry name" value="TRIOKINASE_FMN CYCLASE"/>
    <property type="match status" value="1"/>
</dbReference>
<dbReference type="Gene3D" id="3.30.1180.20">
    <property type="entry name" value="Dihydroxyacetone kinase, domain 2"/>
    <property type="match status" value="1"/>
</dbReference>
<protein>
    <recommendedName>
        <fullName evidence="1">DhaKLM operon coactivator DhaQ</fullName>
    </recommendedName>
</protein>
<accession>A0A0D6DYX4</accession>
<dbReference type="GO" id="GO:0004371">
    <property type="term" value="F:glycerone kinase activity"/>
    <property type="evidence" value="ECO:0007669"/>
    <property type="project" value="UniProtKB-UniRule"/>
</dbReference>
<dbReference type="FunFam" id="3.40.50.10440:FF:000001">
    <property type="entry name" value="Dihydroxyacetone kinase, DhaK subunit"/>
    <property type="match status" value="1"/>
</dbReference>